<name>A0A2P5B320_TREOI</name>
<evidence type="ECO:0000313" key="2">
    <source>
        <dbReference type="Proteomes" id="UP000237000"/>
    </source>
</evidence>
<comment type="caution">
    <text evidence="1">The sequence shown here is derived from an EMBL/GenBank/DDBJ whole genome shotgun (WGS) entry which is preliminary data.</text>
</comment>
<organism evidence="1 2">
    <name type="scientific">Trema orientale</name>
    <name type="common">Charcoal tree</name>
    <name type="synonym">Celtis orientalis</name>
    <dbReference type="NCBI Taxonomy" id="63057"/>
    <lineage>
        <taxon>Eukaryota</taxon>
        <taxon>Viridiplantae</taxon>
        <taxon>Streptophyta</taxon>
        <taxon>Embryophyta</taxon>
        <taxon>Tracheophyta</taxon>
        <taxon>Spermatophyta</taxon>
        <taxon>Magnoliopsida</taxon>
        <taxon>eudicotyledons</taxon>
        <taxon>Gunneridae</taxon>
        <taxon>Pentapetalae</taxon>
        <taxon>rosids</taxon>
        <taxon>fabids</taxon>
        <taxon>Rosales</taxon>
        <taxon>Cannabaceae</taxon>
        <taxon>Trema</taxon>
    </lineage>
</organism>
<accession>A0A2P5B320</accession>
<sequence length="71" mass="7999">MIWCGYLGLCGPSGGKRNRRIHNEMARDPKVIYDWIEAYLLRNSSGEVMAALAKQIDGCFSSKLLKLKLLV</sequence>
<gene>
    <name evidence="1" type="ORF">TorRG33x02_334080</name>
</gene>
<dbReference type="InParanoid" id="A0A2P5B320"/>
<dbReference type="EMBL" id="JXTC01000619">
    <property type="protein sequence ID" value="PON43179.1"/>
    <property type="molecule type" value="Genomic_DNA"/>
</dbReference>
<dbReference type="AlphaFoldDB" id="A0A2P5B320"/>
<evidence type="ECO:0000313" key="1">
    <source>
        <dbReference type="EMBL" id="PON43179.1"/>
    </source>
</evidence>
<protein>
    <submittedName>
        <fullName evidence="1">Uncharacterized protein</fullName>
    </submittedName>
</protein>
<proteinExistence type="predicted"/>
<reference evidence="2" key="1">
    <citation type="submission" date="2016-06" db="EMBL/GenBank/DDBJ databases">
        <title>Parallel loss of symbiosis genes in relatives of nitrogen-fixing non-legume Parasponia.</title>
        <authorList>
            <person name="Van Velzen R."/>
            <person name="Holmer R."/>
            <person name="Bu F."/>
            <person name="Rutten L."/>
            <person name="Van Zeijl A."/>
            <person name="Liu W."/>
            <person name="Santuari L."/>
            <person name="Cao Q."/>
            <person name="Sharma T."/>
            <person name="Shen D."/>
            <person name="Roswanjaya Y."/>
            <person name="Wardhani T."/>
            <person name="Kalhor M.S."/>
            <person name="Jansen J."/>
            <person name="Van den Hoogen J."/>
            <person name="Gungor B."/>
            <person name="Hartog M."/>
            <person name="Hontelez J."/>
            <person name="Verver J."/>
            <person name="Yang W.-C."/>
            <person name="Schijlen E."/>
            <person name="Repin R."/>
            <person name="Schilthuizen M."/>
            <person name="Schranz E."/>
            <person name="Heidstra R."/>
            <person name="Miyata K."/>
            <person name="Fedorova E."/>
            <person name="Kohlen W."/>
            <person name="Bisseling T."/>
            <person name="Smit S."/>
            <person name="Geurts R."/>
        </authorList>
    </citation>
    <scope>NUCLEOTIDE SEQUENCE [LARGE SCALE GENOMIC DNA]</scope>
    <source>
        <strain evidence="2">cv. RG33-2</strain>
    </source>
</reference>
<keyword evidence="2" id="KW-1185">Reference proteome</keyword>
<dbReference type="Proteomes" id="UP000237000">
    <property type="component" value="Unassembled WGS sequence"/>
</dbReference>